<evidence type="ECO:0000256" key="1">
    <source>
        <dbReference type="SAM" id="SignalP"/>
    </source>
</evidence>
<dbReference type="GeneID" id="83156773"/>
<accession>D4LET7</accession>
<reference evidence="2" key="1">
    <citation type="submission" date="2010-03" db="EMBL/GenBank/DDBJ databases">
        <title>The genome sequence of Ruminococcus sp. 18P13.</title>
        <authorList>
            <consortium name="metaHIT consortium -- http://www.metahit.eu/"/>
            <person name="Pajon A."/>
            <person name="Turner K."/>
            <person name="Parkhill J."/>
            <person name="Bernalier A."/>
        </authorList>
    </citation>
    <scope>NUCLEOTIDE SEQUENCE [LARGE SCALE GENOMIC DNA]</scope>
    <source>
        <strain evidence="2">Type strain: 18P13</strain>
    </source>
</reference>
<keyword evidence="1" id="KW-0732">Signal</keyword>
<gene>
    <name evidence="2" type="ordered locus">RUM_21130</name>
</gene>
<dbReference type="AlphaFoldDB" id="D4LET7"/>
<name>D4LET7_RUMC1</name>
<dbReference type="KEGG" id="rch:RUM_21130"/>
<reference evidence="2" key="2">
    <citation type="submission" date="2010-03" db="EMBL/GenBank/DDBJ databases">
        <authorList>
            <person name="Pajon A."/>
        </authorList>
    </citation>
    <scope>NUCLEOTIDE SEQUENCE</scope>
    <source>
        <strain evidence="2">Type strain: 18P13</strain>
    </source>
</reference>
<protein>
    <submittedName>
        <fullName evidence="2">Uncharacterized protein</fullName>
    </submittedName>
</protein>
<sequence>MKTNKILATILAAASLLSALPCGAVSAANTPPMPLSPDSLVSSTSISDDDYYYDPYVTIKKESSTKCSYTGGAQFKPVTTKMKGILILEEYRDGHWKEVKRKEVTTTSDPLRITDSYSSMVSGRKYRSRLYLYAYCGVVWEFASPVSNVIQ</sequence>
<keyword evidence="3" id="KW-1185">Reference proteome</keyword>
<evidence type="ECO:0000313" key="2">
    <source>
        <dbReference type="EMBL" id="CBL18132.1"/>
    </source>
</evidence>
<organism evidence="2 3">
    <name type="scientific">Ruminococcus champanellensis (strain DSM 18848 / JCM 17042 / KCTC 15320 / 18P13)</name>
    <dbReference type="NCBI Taxonomy" id="213810"/>
    <lineage>
        <taxon>Bacteria</taxon>
        <taxon>Bacillati</taxon>
        <taxon>Bacillota</taxon>
        <taxon>Clostridia</taxon>
        <taxon>Eubacteriales</taxon>
        <taxon>Oscillospiraceae</taxon>
        <taxon>Ruminococcus</taxon>
    </lineage>
</organism>
<dbReference type="Proteomes" id="UP000007054">
    <property type="component" value="Chromosome"/>
</dbReference>
<dbReference type="RefSeq" id="WP_015559038.1">
    <property type="nucleotide sequence ID" value="NC_021039.1"/>
</dbReference>
<feature type="chain" id="PRO_5003061388" evidence="1">
    <location>
        <begin position="28"/>
        <end position="151"/>
    </location>
</feature>
<dbReference type="HOGENOM" id="CLU_1730051_0_0_9"/>
<proteinExistence type="predicted"/>
<evidence type="ECO:0000313" key="3">
    <source>
        <dbReference type="Proteomes" id="UP000007054"/>
    </source>
</evidence>
<feature type="signal peptide" evidence="1">
    <location>
        <begin position="1"/>
        <end position="27"/>
    </location>
</feature>
<dbReference type="EMBL" id="FP929052">
    <property type="protein sequence ID" value="CBL18132.1"/>
    <property type="molecule type" value="Genomic_DNA"/>
</dbReference>
<dbReference type="PATRIC" id="fig|213810.4.peg.2001"/>